<accession>A0A9D1DMD4</accession>
<evidence type="ECO:0000256" key="4">
    <source>
        <dbReference type="ARBA" id="ARBA00022679"/>
    </source>
</evidence>
<dbReference type="InterPro" id="IPR005715">
    <property type="entry name" value="Glu_5kinase/COase_Synthase"/>
</dbReference>
<dbReference type="Pfam" id="PF01472">
    <property type="entry name" value="PUA"/>
    <property type="match status" value="1"/>
</dbReference>
<dbReference type="Gene3D" id="2.30.130.10">
    <property type="entry name" value="PUA domain"/>
    <property type="match status" value="1"/>
</dbReference>
<evidence type="ECO:0000256" key="7">
    <source>
        <dbReference type="ARBA" id="ARBA00022840"/>
    </source>
</evidence>
<dbReference type="AlphaFoldDB" id="A0A9D1DMD4"/>
<evidence type="ECO:0000256" key="5">
    <source>
        <dbReference type="ARBA" id="ARBA00022741"/>
    </source>
</evidence>
<dbReference type="SMART" id="SM00359">
    <property type="entry name" value="PUA"/>
    <property type="match status" value="1"/>
</dbReference>
<dbReference type="PIRSF" id="PIRSF000729">
    <property type="entry name" value="GK"/>
    <property type="match status" value="1"/>
</dbReference>
<organism evidence="10 11">
    <name type="scientific">Candidatus Scatomorpha intestinigallinarum</name>
    <dbReference type="NCBI Taxonomy" id="2840923"/>
    <lineage>
        <taxon>Bacteria</taxon>
        <taxon>Bacillati</taxon>
        <taxon>Bacillota</taxon>
        <taxon>Clostridia</taxon>
        <taxon>Eubacteriales</taxon>
        <taxon>Candidatus Scatomorpha</taxon>
    </lineage>
</organism>
<dbReference type="InterPro" id="IPR001057">
    <property type="entry name" value="Glu/AcGlu_kinase"/>
</dbReference>
<evidence type="ECO:0000313" key="11">
    <source>
        <dbReference type="Proteomes" id="UP000824238"/>
    </source>
</evidence>
<proteinExistence type="inferred from homology"/>
<dbReference type="GO" id="GO:0003723">
    <property type="term" value="F:RNA binding"/>
    <property type="evidence" value="ECO:0007669"/>
    <property type="project" value="InterPro"/>
</dbReference>
<evidence type="ECO:0000259" key="9">
    <source>
        <dbReference type="SMART" id="SM00359"/>
    </source>
</evidence>
<dbReference type="InterPro" id="IPR015947">
    <property type="entry name" value="PUA-like_sf"/>
</dbReference>
<comment type="catalytic activity">
    <reaction evidence="8">
        <text>L-glutamate + ATP = L-glutamyl 5-phosphate + ADP</text>
        <dbReference type="Rhea" id="RHEA:14877"/>
        <dbReference type="ChEBI" id="CHEBI:29985"/>
        <dbReference type="ChEBI" id="CHEBI:30616"/>
        <dbReference type="ChEBI" id="CHEBI:58274"/>
        <dbReference type="ChEBI" id="CHEBI:456216"/>
        <dbReference type="EC" id="2.7.2.11"/>
    </reaction>
</comment>
<dbReference type="PANTHER" id="PTHR43654:SF1">
    <property type="entry name" value="ISOPENTENYL PHOSPHATE KINASE"/>
    <property type="match status" value="1"/>
</dbReference>
<sequence length="373" mass="39190">MAGKKTIVVKIGTSSLTEKSGRLSPERLRALTAQVADLRDEGHQVVMVTSAAIAAGYTLLGYHKRPVAVAAKQACAAVGQGLLMEEYTRALQERGYVAAQLLLTRDDFRDRRRYHNAFSALEVLLARGAVPIINENDTVSIAELKLGDNDMLSAQVAAMLHADLLVLLTDTDGLYTADPRTEPAAEHIDAVERVTPELEALAGGAGSANGTGGMATKVEGAKLASGAGVAVVICRSSEPGILARAVAGTARGTYFKAGSGMKTRLQWMAFYAQAKGNVYIDPGAAEALCKRGKSLLPAGVRAAEGDFAAGEVVRVWLSGGGALLGRGIVNYSSQELKNIAGLSSAEAASRCPGRPPEVIHQDNWAYTEQEVTE</sequence>
<dbReference type="InterPro" id="IPR011529">
    <property type="entry name" value="Glu_5kinase"/>
</dbReference>
<dbReference type="GO" id="GO:0004349">
    <property type="term" value="F:glutamate 5-kinase activity"/>
    <property type="evidence" value="ECO:0007669"/>
    <property type="project" value="UniProtKB-UniRule"/>
</dbReference>
<dbReference type="Gene3D" id="3.40.1160.10">
    <property type="entry name" value="Acetylglutamate kinase-like"/>
    <property type="match status" value="1"/>
</dbReference>
<keyword evidence="1 8" id="KW-0963">Cytoplasm</keyword>
<dbReference type="FunFam" id="3.40.1160.10:FF:000018">
    <property type="entry name" value="Glutamate 5-kinase"/>
    <property type="match status" value="1"/>
</dbReference>
<feature type="binding site" evidence="8">
    <location>
        <position position="50"/>
    </location>
    <ligand>
        <name>substrate</name>
    </ligand>
</feature>
<comment type="caution">
    <text evidence="10">The sequence shown here is derived from an EMBL/GenBank/DDBJ whole genome shotgun (WGS) entry which is preliminary data.</text>
</comment>
<dbReference type="Pfam" id="PF00696">
    <property type="entry name" value="AA_kinase"/>
    <property type="match status" value="1"/>
</dbReference>
<feature type="binding site" evidence="8">
    <location>
        <position position="149"/>
    </location>
    <ligand>
        <name>substrate</name>
    </ligand>
</feature>
<gene>
    <name evidence="8" type="primary">proB</name>
    <name evidence="10" type="ORF">IAD36_07595</name>
</gene>
<keyword evidence="3 8" id="KW-0641">Proline biosynthesis</keyword>
<protein>
    <recommendedName>
        <fullName evidence="8">Glutamate 5-kinase</fullName>
        <ecNumber evidence="8">2.7.2.11</ecNumber>
    </recommendedName>
    <alternativeName>
        <fullName evidence="8">Gamma-glutamyl kinase</fullName>
        <shortName evidence="8">GK</shortName>
    </alternativeName>
</protein>
<dbReference type="InterPro" id="IPR001048">
    <property type="entry name" value="Asp/Glu/Uridylate_kinase"/>
</dbReference>
<feature type="domain" description="PUA" evidence="9">
    <location>
        <begin position="276"/>
        <end position="373"/>
    </location>
</feature>
<reference evidence="10" key="1">
    <citation type="submission" date="2020-10" db="EMBL/GenBank/DDBJ databases">
        <authorList>
            <person name="Gilroy R."/>
        </authorList>
    </citation>
    <scope>NUCLEOTIDE SEQUENCE</scope>
    <source>
        <strain evidence="10">ChiGjej3B3-7149</strain>
    </source>
</reference>
<dbReference type="NCBIfam" id="TIGR01027">
    <property type="entry name" value="proB"/>
    <property type="match status" value="1"/>
</dbReference>
<evidence type="ECO:0000313" key="10">
    <source>
        <dbReference type="EMBL" id="HIR55438.1"/>
    </source>
</evidence>
<dbReference type="PANTHER" id="PTHR43654">
    <property type="entry name" value="GLUTAMATE 5-KINASE"/>
    <property type="match status" value="1"/>
</dbReference>
<dbReference type="PRINTS" id="PR00474">
    <property type="entry name" value="GLU5KINASE"/>
</dbReference>
<comment type="pathway">
    <text evidence="8">Amino-acid biosynthesis; L-proline biosynthesis; L-glutamate 5-semialdehyde from L-glutamate: step 1/2.</text>
</comment>
<keyword evidence="6 8" id="KW-0418">Kinase</keyword>
<dbReference type="SUPFAM" id="SSF53633">
    <property type="entry name" value="Carbamate kinase-like"/>
    <property type="match status" value="1"/>
</dbReference>
<dbReference type="InterPro" id="IPR036974">
    <property type="entry name" value="PUA_sf"/>
</dbReference>
<dbReference type="InterPro" id="IPR041739">
    <property type="entry name" value="G5K_ProB"/>
</dbReference>
<dbReference type="EMBL" id="DVHH01000182">
    <property type="protein sequence ID" value="HIR55438.1"/>
    <property type="molecule type" value="Genomic_DNA"/>
</dbReference>
<evidence type="ECO:0000256" key="6">
    <source>
        <dbReference type="ARBA" id="ARBA00022777"/>
    </source>
</evidence>
<dbReference type="GO" id="GO:0055129">
    <property type="term" value="P:L-proline biosynthetic process"/>
    <property type="evidence" value="ECO:0007669"/>
    <property type="project" value="UniProtKB-UniRule"/>
</dbReference>
<feature type="binding site" evidence="8">
    <location>
        <begin position="169"/>
        <end position="170"/>
    </location>
    <ligand>
        <name>ATP</name>
        <dbReference type="ChEBI" id="CHEBI:30616"/>
    </ligand>
</feature>
<name>A0A9D1DMD4_9FIRM</name>
<evidence type="ECO:0000256" key="1">
    <source>
        <dbReference type="ARBA" id="ARBA00022490"/>
    </source>
</evidence>
<reference evidence="10" key="2">
    <citation type="journal article" date="2021" name="PeerJ">
        <title>Extensive microbial diversity within the chicken gut microbiome revealed by metagenomics and culture.</title>
        <authorList>
            <person name="Gilroy R."/>
            <person name="Ravi A."/>
            <person name="Getino M."/>
            <person name="Pursley I."/>
            <person name="Horton D.L."/>
            <person name="Alikhan N.F."/>
            <person name="Baker D."/>
            <person name="Gharbi K."/>
            <person name="Hall N."/>
            <person name="Watson M."/>
            <person name="Adriaenssens E.M."/>
            <person name="Foster-Nyarko E."/>
            <person name="Jarju S."/>
            <person name="Secka A."/>
            <person name="Antonio M."/>
            <person name="Oren A."/>
            <person name="Chaudhuri R.R."/>
            <person name="La Ragione R."/>
            <person name="Hildebrand F."/>
            <person name="Pallen M.J."/>
        </authorList>
    </citation>
    <scope>NUCLEOTIDE SEQUENCE</scope>
    <source>
        <strain evidence="10">ChiGjej3B3-7149</strain>
    </source>
</reference>
<dbReference type="GO" id="GO:0005524">
    <property type="term" value="F:ATP binding"/>
    <property type="evidence" value="ECO:0007669"/>
    <property type="project" value="UniProtKB-KW"/>
</dbReference>
<feature type="binding site" evidence="8">
    <location>
        <position position="10"/>
    </location>
    <ligand>
        <name>ATP</name>
        <dbReference type="ChEBI" id="CHEBI:30616"/>
    </ligand>
</feature>
<evidence type="ECO:0000256" key="2">
    <source>
        <dbReference type="ARBA" id="ARBA00022605"/>
    </source>
</evidence>
<evidence type="ECO:0000256" key="8">
    <source>
        <dbReference type="HAMAP-Rule" id="MF_00456"/>
    </source>
</evidence>
<dbReference type="InterPro" id="IPR036393">
    <property type="entry name" value="AceGlu_kinase-like_sf"/>
</dbReference>
<dbReference type="CDD" id="cd21157">
    <property type="entry name" value="PUA_G5K"/>
    <property type="match status" value="1"/>
</dbReference>
<keyword evidence="2 8" id="KW-0028">Amino-acid biosynthesis</keyword>
<dbReference type="InterPro" id="IPR002478">
    <property type="entry name" value="PUA"/>
</dbReference>
<comment type="function">
    <text evidence="8">Catalyzes the transfer of a phosphate group to glutamate to form L-glutamate 5-phosphate.</text>
</comment>
<feature type="binding site" evidence="8">
    <location>
        <begin position="211"/>
        <end position="217"/>
    </location>
    <ligand>
        <name>ATP</name>
        <dbReference type="ChEBI" id="CHEBI:30616"/>
    </ligand>
</feature>
<dbReference type="PROSITE" id="PS50890">
    <property type="entry name" value="PUA"/>
    <property type="match status" value="1"/>
</dbReference>
<dbReference type="CDD" id="cd04242">
    <property type="entry name" value="AAK_G5K_ProB"/>
    <property type="match status" value="1"/>
</dbReference>
<dbReference type="GO" id="GO:0005829">
    <property type="term" value="C:cytosol"/>
    <property type="evidence" value="ECO:0007669"/>
    <property type="project" value="TreeGrafter"/>
</dbReference>
<dbReference type="SUPFAM" id="SSF88697">
    <property type="entry name" value="PUA domain-like"/>
    <property type="match status" value="1"/>
</dbReference>
<keyword evidence="5 8" id="KW-0547">Nucleotide-binding</keyword>
<dbReference type="EC" id="2.7.2.11" evidence="8"/>
<comment type="similarity">
    <text evidence="8">Belongs to the glutamate 5-kinase family.</text>
</comment>
<comment type="subcellular location">
    <subcellularLocation>
        <location evidence="8">Cytoplasm</location>
    </subcellularLocation>
</comment>
<keyword evidence="7 8" id="KW-0067">ATP-binding</keyword>
<feature type="binding site" evidence="8">
    <location>
        <position position="137"/>
    </location>
    <ligand>
        <name>substrate</name>
    </ligand>
</feature>
<dbReference type="Proteomes" id="UP000824238">
    <property type="component" value="Unassembled WGS sequence"/>
</dbReference>
<keyword evidence="4 8" id="KW-0808">Transferase</keyword>
<evidence type="ECO:0000256" key="3">
    <source>
        <dbReference type="ARBA" id="ARBA00022650"/>
    </source>
</evidence>
<dbReference type="HAMAP" id="MF_00456">
    <property type="entry name" value="ProB"/>
    <property type="match status" value="1"/>
</dbReference>